<evidence type="ECO:0000313" key="2">
    <source>
        <dbReference type="Proteomes" id="UP000240608"/>
    </source>
</evidence>
<reference evidence="1 2" key="1">
    <citation type="submission" date="2018-03" db="EMBL/GenBank/DDBJ databases">
        <title>Cross-interface Injection: A General Nanoliter Liquid Handling Method Applied to Single Cells Genome Amplification Automated Nanoliter Liquid Handling Applied to Single Cell Multiple Displacement Amplification.</title>
        <authorList>
            <person name="Yun J."/>
            <person name="Xu P."/>
            <person name="Xu J."/>
            <person name="Dai X."/>
            <person name="Wang Y."/>
            <person name="Zheng X."/>
            <person name="Cao C."/>
            <person name="Yi Q."/>
            <person name="Zhu Y."/>
            <person name="Wang L."/>
            <person name="Dong Z."/>
            <person name="Huang Y."/>
            <person name="Huang L."/>
            <person name="Du W."/>
        </authorList>
    </citation>
    <scope>NUCLEOTIDE SEQUENCE [LARGE SCALE GENOMIC DNA]</scope>
    <source>
        <strain evidence="1 2">Z-D1-2</strain>
    </source>
</reference>
<dbReference type="Proteomes" id="UP000240608">
    <property type="component" value="Unassembled WGS sequence"/>
</dbReference>
<organism evidence="1 2">
    <name type="scientific">Marivirga lumbricoides</name>
    <dbReference type="NCBI Taxonomy" id="1046115"/>
    <lineage>
        <taxon>Bacteria</taxon>
        <taxon>Pseudomonadati</taxon>
        <taxon>Bacteroidota</taxon>
        <taxon>Cytophagia</taxon>
        <taxon>Cytophagales</taxon>
        <taxon>Marivirgaceae</taxon>
        <taxon>Marivirga</taxon>
    </lineage>
</organism>
<gene>
    <name evidence="1" type="ORF">C9994_10470</name>
</gene>
<dbReference type="EMBL" id="PYVU01000090">
    <property type="protein sequence ID" value="PTB95736.1"/>
    <property type="molecule type" value="Genomic_DNA"/>
</dbReference>
<protein>
    <submittedName>
        <fullName evidence="1">Uncharacterized protein</fullName>
    </submittedName>
</protein>
<proteinExistence type="predicted"/>
<name>A0A2T4DPP6_9BACT</name>
<accession>A0A2T4DPP6</accession>
<dbReference type="AlphaFoldDB" id="A0A2T4DPP6"/>
<comment type="caution">
    <text evidence="1">The sequence shown here is derived from an EMBL/GenBank/DDBJ whole genome shotgun (WGS) entry which is preliminary data.</text>
</comment>
<evidence type="ECO:0000313" key="1">
    <source>
        <dbReference type="EMBL" id="PTB95736.1"/>
    </source>
</evidence>
<sequence>MKATGETHATKIQWSLLKYKCETLTTDQMGKQKRCGGFRKKTLCFLAQKNSESNYPRLTL</sequence>